<keyword evidence="2" id="KW-1185">Reference proteome</keyword>
<dbReference type="InParanoid" id="E2A4Z8"/>
<proteinExistence type="predicted"/>
<reference evidence="1 2" key="1">
    <citation type="journal article" date="2010" name="Science">
        <title>Genomic comparison of the ants Camponotus floridanus and Harpegnathos saltator.</title>
        <authorList>
            <person name="Bonasio R."/>
            <person name="Zhang G."/>
            <person name="Ye C."/>
            <person name="Mutti N.S."/>
            <person name="Fang X."/>
            <person name="Qin N."/>
            <person name="Donahue G."/>
            <person name="Yang P."/>
            <person name="Li Q."/>
            <person name="Li C."/>
            <person name="Zhang P."/>
            <person name="Huang Z."/>
            <person name="Berger S.L."/>
            <person name="Reinberg D."/>
            <person name="Wang J."/>
            <person name="Liebig J."/>
        </authorList>
    </citation>
    <scope>NUCLEOTIDE SEQUENCE [LARGE SCALE GENOMIC DNA]</scope>
    <source>
        <strain evidence="2">C129</strain>
    </source>
</reference>
<sequence>MLQSNSDFKICLCKANFFLENIANIMLFLQIRVLGSAVSDISNVSGRLADPSNITGSLGEDASSTSTGGCIFADKTETLELYISIPLPIRVSTSFCAQLHDLPLLTLQPEIERKSGLWVLFSSPTSIVHFELVLYPPRERTYSFIFENYFPKHGLSPFMERTRRASINHVSPQASKQKDFLAIISDKRILSASATLLPSPTGIEIETGRQSTMNGLSCAKMRSHGDRIMSKCKRKWSTKEKKSGGTVLCRRKIGRHIRSWFHCSGSNSLSLLFLTYCLGFLPMQQDYAIMRNAASSVSPILSGPVCGVCLICLKKICEPERKAVLNTITLIKRVKQKDKWI</sequence>
<organism evidence="2">
    <name type="scientific">Camponotus floridanus</name>
    <name type="common">Florida carpenter ant</name>
    <dbReference type="NCBI Taxonomy" id="104421"/>
    <lineage>
        <taxon>Eukaryota</taxon>
        <taxon>Metazoa</taxon>
        <taxon>Ecdysozoa</taxon>
        <taxon>Arthropoda</taxon>
        <taxon>Hexapoda</taxon>
        <taxon>Insecta</taxon>
        <taxon>Pterygota</taxon>
        <taxon>Neoptera</taxon>
        <taxon>Endopterygota</taxon>
        <taxon>Hymenoptera</taxon>
        <taxon>Apocrita</taxon>
        <taxon>Aculeata</taxon>
        <taxon>Formicoidea</taxon>
        <taxon>Formicidae</taxon>
        <taxon>Formicinae</taxon>
        <taxon>Camponotus</taxon>
    </lineage>
</organism>
<name>E2A4Z8_CAMFO</name>
<dbReference type="Proteomes" id="UP000000311">
    <property type="component" value="Unassembled WGS sequence"/>
</dbReference>
<gene>
    <name evidence="1" type="ORF">EAG_14424</name>
</gene>
<evidence type="ECO:0000313" key="1">
    <source>
        <dbReference type="EMBL" id="EFN71485.1"/>
    </source>
</evidence>
<dbReference type="EMBL" id="GL436778">
    <property type="protein sequence ID" value="EFN71485.1"/>
    <property type="molecule type" value="Genomic_DNA"/>
</dbReference>
<evidence type="ECO:0000313" key="2">
    <source>
        <dbReference type="Proteomes" id="UP000000311"/>
    </source>
</evidence>
<protein>
    <submittedName>
        <fullName evidence="1">Uncharacterized protein</fullName>
    </submittedName>
</protein>
<accession>E2A4Z8</accession>
<dbReference type="AlphaFoldDB" id="E2A4Z8"/>